<dbReference type="InterPro" id="IPR027417">
    <property type="entry name" value="P-loop_NTPase"/>
</dbReference>
<evidence type="ECO:0000313" key="1">
    <source>
        <dbReference type="EMBL" id="SEN03647.1"/>
    </source>
</evidence>
<dbReference type="AlphaFoldDB" id="A0A1H8DAX7"/>
<dbReference type="STRING" id="1166340.SAMN05192583_1835"/>
<protein>
    <submittedName>
        <fullName evidence="1">Thymidylate kinase</fullName>
    </submittedName>
</protein>
<dbReference type="EMBL" id="FOCF01000004">
    <property type="protein sequence ID" value="SEN03647.1"/>
    <property type="molecule type" value="Genomic_DNA"/>
</dbReference>
<keyword evidence="2" id="KW-1185">Reference proteome</keyword>
<proteinExistence type="predicted"/>
<organism evidence="1 2">
    <name type="scientific">Sphingomonas gellani</name>
    <dbReference type="NCBI Taxonomy" id="1166340"/>
    <lineage>
        <taxon>Bacteria</taxon>
        <taxon>Pseudomonadati</taxon>
        <taxon>Pseudomonadota</taxon>
        <taxon>Alphaproteobacteria</taxon>
        <taxon>Sphingomonadales</taxon>
        <taxon>Sphingomonadaceae</taxon>
        <taxon>Sphingomonas</taxon>
    </lineage>
</organism>
<keyword evidence="1" id="KW-0418">Kinase</keyword>
<gene>
    <name evidence="1" type="ORF">SAMN05192583_1835</name>
</gene>
<reference evidence="2" key="1">
    <citation type="submission" date="2016-10" db="EMBL/GenBank/DDBJ databases">
        <authorList>
            <person name="Varghese N."/>
            <person name="Submissions S."/>
        </authorList>
    </citation>
    <scope>NUCLEOTIDE SEQUENCE [LARGE SCALE GENOMIC DNA]</scope>
    <source>
        <strain evidence="2">S6-262</strain>
    </source>
</reference>
<keyword evidence="1" id="KW-0808">Transferase</keyword>
<dbReference type="Proteomes" id="UP000199206">
    <property type="component" value="Unassembled WGS sequence"/>
</dbReference>
<name>A0A1H8DAX7_9SPHN</name>
<dbReference type="Gene3D" id="3.40.50.300">
    <property type="entry name" value="P-loop containing nucleotide triphosphate hydrolases"/>
    <property type="match status" value="1"/>
</dbReference>
<dbReference type="SUPFAM" id="SSF52540">
    <property type="entry name" value="P-loop containing nucleoside triphosphate hydrolases"/>
    <property type="match status" value="1"/>
</dbReference>
<evidence type="ECO:0000313" key="2">
    <source>
        <dbReference type="Proteomes" id="UP000199206"/>
    </source>
</evidence>
<accession>A0A1H8DAX7</accession>
<sequence>MNGHERPPLIAVVGCDGSGKSTLTEALLAWMNEARPTVICHLGKQSGNIGRRIGRLPLMGERLDRSIQSKAQKAQAEGGPALPEALVIYAFSLRRVRRFRHMLRLRAEGWAIIADRFPQLLRPGPMDGLGLAGARPSGLVGLLARAERSRYEDMVATVPDLVLRLNVSLDTAMRRKPDHRPRSLARKVADVPHLSFAGAPIVELDAEQPFDVVLAQAQSAIGARLATLDVGGPDDQVAPPLPTNGHAS</sequence>
<dbReference type="RefSeq" id="WP_244501489.1">
    <property type="nucleotide sequence ID" value="NZ_FOCF01000004.1"/>
</dbReference>
<dbReference type="GO" id="GO:0016301">
    <property type="term" value="F:kinase activity"/>
    <property type="evidence" value="ECO:0007669"/>
    <property type="project" value="UniProtKB-KW"/>
</dbReference>